<keyword evidence="2" id="KW-1133">Transmembrane helix</keyword>
<protein>
    <submittedName>
        <fullName evidence="4">Tripartite tricarboxylate transporter TctB family protein</fullName>
    </submittedName>
</protein>
<evidence type="ECO:0000256" key="2">
    <source>
        <dbReference type="SAM" id="Phobius"/>
    </source>
</evidence>
<sequence length="201" mass="20750">MVPFRFSNRTVAVAIALVAAGYLVLAFRLPDFTAVDVPVQPSTLPKWLGAVLLLLALTLFFQRTPPDEPGTDAPSATPTAAGGGEETGETAASGEDASGGGSPASAADSADDTTGEARLGRLSDTRLELLAFVGSVAGYILLLVPLGFLVTTTLYVFGSAAYLGYRRHLVNALLSVGVAALLYFGMSEGLNVTLPQGPFPF</sequence>
<keyword evidence="2" id="KW-0472">Membrane</keyword>
<dbReference type="Pfam" id="PF07331">
    <property type="entry name" value="TctB"/>
    <property type="match status" value="1"/>
</dbReference>
<feature type="transmembrane region" description="Helical" evidence="2">
    <location>
        <begin position="169"/>
        <end position="186"/>
    </location>
</feature>
<dbReference type="Proteomes" id="UP000269198">
    <property type="component" value="Unassembled WGS sequence"/>
</dbReference>
<feature type="transmembrane region" description="Helical" evidence="2">
    <location>
        <begin position="42"/>
        <end position="61"/>
    </location>
</feature>
<dbReference type="InterPro" id="IPR009936">
    <property type="entry name" value="DUF1468"/>
</dbReference>
<evidence type="ECO:0000259" key="3">
    <source>
        <dbReference type="Pfam" id="PF07331"/>
    </source>
</evidence>
<dbReference type="AlphaFoldDB" id="A0A3N0E9V3"/>
<gene>
    <name evidence="4" type="ORF">EFW17_12020</name>
</gene>
<accession>A0A3N0E9V3</accession>
<proteinExistence type="predicted"/>
<feature type="region of interest" description="Disordered" evidence="1">
    <location>
        <begin position="66"/>
        <end position="113"/>
    </location>
</feature>
<evidence type="ECO:0000256" key="1">
    <source>
        <dbReference type="SAM" id="MobiDB-lite"/>
    </source>
</evidence>
<organism evidence="4 5">
    <name type="scientific">Halostreptopolyspora alba</name>
    <dbReference type="NCBI Taxonomy" id="2487137"/>
    <lineage>
        <taxon>Bacteria</taxon>
        <taxon>Bacillati</taxon>
        <taxon>Actinomycetota</taxon>
        <taxon>Actinomycetes</taxon>
        <taxon>Streptosporangiales</taxon>
        <taxon>Nocardiopsidaceae</taxon>
        <taxon>Halostreptopolyspora</taxon>
    </lineage>
</organism>
<evidence type="ECO:0000313" key="5">
    <source>
        <dbReference type="Proteomes" id="UP000269198"/>
    </source>
</evidence>
<dbReference type="OrthoDB" id="2426743at2"/>
<feature type="domain" description="DUF1468" evidence="3">
    <location>
        <begin position="12"/>
        <end position="195"/>
    </location>
</feature>
<keyword evidence="2" id="KW-0812">Transmembrane</keyword>
<evidence type="ECO:0000313" key="4">
    <source>
        <dbReference type="EMBL" id="RNL84625.1"/>
    </source>
</evidence>
<name>A0A3N0E9V3_9ACTN</name>
<feature type="compositionally biased region" description="Low complexity" evidence="1">
    <location>
        <begin position="71"/>
        <end position="80"/>
    </location>
</feature>
<dbReference type="EMBL" id="RJMB01000010">
    <property type="protein sequence ID" value="RNL84625.1"/>
    <property type="molecule type" value="Genomic_DNA"/>
</dbReference>
<comment type="caution">
    <text evidence="4">The sequence shown here is derived from an EMBL/GenBank/DDBJ whole genome shotgun (WGS) entry which is preliminary data.</text>
</comment>
<keyword evidence="5" id="KW-1185">Reference proteome</keyword>
<feature type="transmembrane region" description="Helical" evidence="2">
    <location>
        <begin position="129"/>
        <end position="157"/>
    </location>
</feature>
<reference evidence="4 5" key="1">
    <citation type="submission" date="2018-11" db="EMBL/GenBank/DDBJ databases">
        <title>The genome draft of YIM 96095.</title>
        <authorList>
            <person name="Tang S.-K."/>
            <person name="Chunyu W.-X."/>
            <person name="Feng Y.-Z."/>
        </authorList>
    </citation>
    <scope>NUCLEOTIDE SEQUENCE [LARGE SCALE GENOMIC DNA]</scope>
    <source>
        <strain evidence="4 5">YIM 96095</strain>
    </source>
</reference>
<dbReference type="RefSeq" id="WP_123201442.1">
    <property type="nucleotide sequence ID" value="NZ_RJMB01000010.1"/>
</dbReference>